<dbReference type="Gene3D" id="1.20.140.40">
    <property type="entry name" value="Invertase/pectin methylesterase inhibitor family protein"/>
    <property type="match status" value="1"/>
</dbReference>
<dbReference type="SMART" id="SM00856">
    <property type="entry name" value="PMEI"/>
    <property type="match status" value="1"/>
</dbReference>
<evidence type="ECO:0000313" key="4">
    <source>
        <dbReference type="EMBL" id="PKI78287.1"/>
    </source>
</evidence>
<dbReference type="Proteomes" id="UP000233551">
    <property type="component" value="Unassembled WGS sequence"/>
</dbReference>
<dbReference type="OrthoDB" id="770764at2759"/>
<dbReference type="NCBIfam" id="TIGR01614">
    <property type="entry name" value="PME_inhib"/>
    <property type="match status" value="1"/>
</dbReference>
<reference evidence="4 5" key="1">
    <citation type="submission" date="2017-11" db="EMBL/GenBank/DDBJ databases">
        <title>De-novo sequencing of pomegranate (Punica granatum L.) genome.</title>
        <authorList>
            <person name="Akparov Z."/>
            <person name="Amiraslanov A."/>
            <person name="Hajiyeva S."/>
            <person name="Abbasov M."/>
            <person name="Kaur K."/>
            <person name="Hamwieh A."/>
            <person name="Solovyev V."/>
            <person name="Salamov A."/>
            <person name="Braich B."/>
            <person name="Kosarev P."/>
            <person name="Mahmoud A."/>
            <person name="Hajiyev E."/>
            <person name="Babayeva S."/>
            <person name="Izzatullayeva V."/>
            <person name="Mammadov A."/>
            <person name="Mammadov A."/>
            <person name="Sharifova S."/>
            <person name="Ojaghi J."/>
            <person name="Eynullazada K."/>
            <person name="Bayramov B."/>
            <person name="Abdulazimova A."/>
            <person name="Shahmuradov I."/>
        </authorList>
    </citation>
    <scope>NUCLEOTIDE SEQUENCE [LARGE SCALE GENOMIC DNA]</scope>
    <source>
        <strain evidence="5">cv. AG2017</strain>
        <tissue evidence="4">Leaf</tissue>
    </source>
</reference>
<dbReference type="GO" id="GO:0004857">
    <property type="term" value="F:enzyme inhibitor activity"/>
    <property type="evidence" value="ECO:0007669"/>
    <property type="project" value="InterPro"/>
</dbReference>
<evidence type="ECO:0000256" key="1">
    <source>
        <dbReference type="ARBA" id="ARBA00022729"/>
    </source>
</evidence>
<protein>
    <submittedName>
        <fullName evidence="4">Uncharacterized protein</fullName>
    </submittedName>
</protein>
<dbReference type="CDD" id="cd15800">
    <property type="entry name" value="PMEI-like_2"/>
    <property type="match status" value="1"/>
</dbReference>
<evidence type="ECO:0000256" key="2">
    <source>
        <dbReference type="ARBA" id="ARBA00023157"/>
    </source>
</evidence>
<name>A0A2I0LC84_PUNGR</name>
<dbReference type="EMBL" id="PGOL01000056">
    <property type="protein sequence ID" value="PKI78287.1"/>
    <property type="molecule type" value="Genomic_DNA"/>
</dbReference>
<dbReference type="InterPro" id="IPR006501">
    <property type="entry name" value="Pectinesterase_inhib_dom"/>
</dbReference>
<dbReference type="Pfam" id="PF04043">
    <property type="entry name" value="PMEI"/>
    <property type="match status" value="1"/>
</dbReference>
<sequence>MENKNNPMLLLVLSVFSFLLLNPAEAHVGRPALHGMANLQITAACRKTSYPDLCATTLGANMDATVGVKDSTAIFKTALKAAVAEANAAISKTERLIVAVDNPMDLDCLTSCKKYYNEAIARIQEAMTDNNYNSVMSTLSSAISQISTCGDDFEPRVNKMAKINQRARGVIDNALALAGFARW</sequence>
<proteinExistence type="inferred from homology"/>
<dbReference type="PANTHER" id="PTHR36710:SF18">
    <property type="entry name" value="PECTINESTERASE INHIBITOR 5-RELATED"/>
    <property type="match status" value="1"/>
</dbReference>
<keyword evidence="1" id="KW-0732">Signal</keyword>
<dbReference type="AlphaFoldDB" id="A0A2I0LC84"/>
<comment type="caution">
    <text evidence="4">The sequence shown here is derived from an EMBL/GenBank/DDBJ whole genome shotgun (WGS) entry which is preliminary data.</text>
</comment>
<gene>
    <name evidence="4" type="ORF">CRG98_001345</name>
</gene>
<evidence type="ECO:0000313" key="5">
    <source>
        <dbReference type="Proteomes" id="UP000233551"/>
    </source>
</evidence>
<evidence type="ECO:0000256" key="3">
    <source>
        <dbReference type="ARBA" id="ARBA00038471"/>
    </source>
</evidence>
<dbReference type="GeneID" id="116203366"/>
<dbReference type="SUPFAM" id="SSF101148">
    <property type="entry name" value="Plant invertase/pectin methylesterase inhibitor"/>
    <property type="match status" value="1"/>
</dbReference>
<keyword evidence="5" id="KW-1185">Reference proteome</keyword>
<keyword evidence="2" id="KW-1015">Disulfide bond</keyword>
<accession>A0A2I0LC84</accession>
<dbReference type="InterPro" id="IPR035513">
    <property type="entry name" value="Invertase/methylesterase_inhib"/>
</dbReference>
<comment type="similarity">
    <text evidence="3">Belongs to the PMEI family.</text>
</comment>
<organism evidence="4 5">
    <name type="scientific">Punica granatum</name>
    <name type="common">Pomegranate</name>
    <dbReference type="NCBI Taxonomy" id="22663"/>
    <lineage>
        <taxon>Eukaryota</taxon>
        <taxon>Viridiplantae</taxon>
        <taxon>Streptophyta</taxon>
        <taxon>Embryophyta</taxon>
        <taxon>Tracheophyta</taxon>
        <taxon>Spermatophyta</taxon>
        <taxon>Magnoliopsida</taxon>
        <taxon>eudicotyledons</taxon>
        <taxon>Gunneridae</taxon>
        <taxon>Pentapetalae</taxon>
        <taxon>rosids</taxon>
        <taxon>malvids</taxon>
        <taxon>Myrtales</taxon>
        <taxon>Lythraceae</taxon>
        <taxon>Punica</taxon>
    </lineage>
</organism>
<dbReference type="PANTHER" id="PTHR36710">
    <property type="entry name" value="PECTINESTERASE INHIBITOR-LIKE"/>
    <property type="match status" value="1"/>
</dbReference>
<dbReference type="InterPro" id="IPR052421">
    <property type="entry name" value="PCW_Enzyme_Inhibitor"/>
</dbReference>